<sequence>MLMWQEAAATLTWISDVGVLVARISRQRYRTLKRRCFGEHELAVGFVSAFLSSDQPLAMSTGFVGGVVLAAVSW</sequence>
<organism evidence="1 2">
    <name type="scientific">Dorcoceras hygrometricum</name>
    <dbReference type="NCBI Taxonomy" id="472368"/>
    <lineage>
        <taxon>Eukaryota</taxon>
        <taxon>Viridiplantae</taxon>
        <taxon>Streptophyta</taxon>
        <taxon>Embryophyta</taxon>
        <taxon>Tracheophyta</taxon>
        <taxon>Spermatophyta</taxon>
        <taxon>Magnoliopsida</taxon>
        <taxon>eudicotyledons</taxon>
        <taxon>Gunneridae</taxon>
        <taxon>Pentapetalae</taxon>
        <taxon>asterids</taxon>
        <taxon>lamiids</taxon>
        <taxon>Lamiales</taxon>
        <taxon>Gesneriaceae</taxon>
        <taxon>Didymocarpoideae</taxon>
        <taxon>Trichosporeae</taxon>
        <taxon>Loxocarpinae</taxon>
        <taxon>Dorcoceras</taxon>
    </lineage>
</organism>
<evidence type="ECO:0000313" key="2">
    <source>
        <dbReference type="Proteomes" id="UP000250235"/>
    </source>
</evidence>
<proteinExistence type="predicted"/>
<accession>A0A2Z7BVK1</accession>
<evidence type="ECO:0000313" key="1">
    <source>
        <dbReference type="EMBL" id="KZV38424.1"/>
    </source>
</evidence>
<reference evidence="1 2" key="1">
    <citation type="journal article" date="2015" name="Proc. Natl. Acad. Sci. U.S.A.">
        <title>The resurrection genome of Boea hygrometrica: A blueprint for survival of dehydration.</title>
        <authorList>
            <person name="Xiao L."/>
            <person name="Yang G."/>
            <person name="Zhang L."/>
            <person name="Yang X."/>
            <person name="Zhao S."/>
            <person name="Ji Z."/>
            <person name="Zhou Q."/>
            <person name="Hu M."/>
            <person name="Wang Y."/>
            <person name="Chen M."/>
            <person name="Xu Y."/>
            <person name="Jin H."/>
            <person name="Xiao X."/>
            <person name="Hu G."/>
            <person name="Bao F."/>
            <person name="Hu Y."/>
            <person name="Wan P."/>
            <person name="Li L."/>
            <person name="Deng X."/>
            <person name="Kuang T."/>
            <person name="Xiang C."/>
            <person name="Zhu J.K."/>
            <person name="Oliver M.J."/>
            <person name="He Y."/>
        </authorList>
    </citation>
    <scope>NUCLEOTIDE SEQUENCE [LARGE SCALE GENOMIC DNA]</scope>
    <source>
        <strain evidence="2">cv. XS01</strain>
    </source>
</reference>
<dbReference type="EMBL" id="KV001918">
    <property type="protein sequence ID" value="KZV38424.1"/>
    <property type="molecule type" value="Genomic_DNA"/>
</dbReference>
<keyword evidence="2" id="KW-1185">Reference proteome</keyword>
<protein>
    <submittedName>
        <fullName evidence="1">Uncharacterized protein</fullName>
    </submittedName>
</protein>
<dbReference type="AlphaFoldDB" id="A0A2Z7BVK1"/>
<gene>
    <name evidence="1" type="ORF">F511_37331</name>
</gene>
<name>A0A2Z7BVK1_9LAMI</name>
<dbReference type="Proteomes" id="UP000250235">
    <property type="component" value="Unassembled WGS sequence"/>
</dbReference>